<organism evidence="1 2">
    <name type="scientific">Lentithecium fluviatile CBS 122367</name>
    <dbReference type="NCBI Taxonomy" id="1168545"/>
    <lineage>
        <taxon>Eukaryota</taxon>
        <taxon>Fungi</taxon>
        <taxon>Dikarya</taxon>
        <taxon>Ascomycota</taxon>
        <taxon>Pezizomycotina</taxon>
        <taxon>Dothideomycetes</taxon>
        <taxon>Pleosporomycetidae</taxon>
        <taxon>Pleosporales</taxon>
        <taxon>Massarineae</taxon>
        <taxon>Lentitheciaceae</taxon>
        <taxon>Lentithecium</taxon>
    </lineage>
</organism>
<sequence length="67" mass="7636">MILARAIVLPFVLYDLFNFTTMLLKVPTVRLFKHAICVCISQRRDIDKAVCRNKEIQDLLSSVKGGI</sequence>
<accession>A0A6G1JIL8</accession>
<dbReference type="EMBL" id="MU005571">
    <property type="protein sequence ID" value="KAF2690060.1"/>
    <property type="molecule type" value="Genomic_DNA"/>
</dbReference>
<evidence type="ECO:0000313" key="1">
    <source>
        <dbReference type="EMBL" id="KAF2690060.1"/>
    </source>
</evidence>
<gene>
    <name evidence="1" type="ORF">K458DRAFT_412898</name>
</gene>
<dbReference type="AlphaFoldDB" id="A0A6G1JIL8"/>
<reference evidence="1" key="1">
    <citation type="journal article" date="2020" name="Stud. Mycol.">
        <title>101 Dothideomycetes genomes: a test case for predicting lifestyles and emergence of pathogens.</title>
        <authorList>
            <person name="Haridas S."/>
            <person name="Albert R."/>
            <person name="Binder M."/>
            <person name="Bloem J."/>
            <person name="Labutti K."/>
            <person name="Salamov A."/>
            <person name="Andreopoulos B."/>
            <person name="Baker S."/>
            <person name="Barry K."/>
            <person name="Bills G."/>
            <person name="Bluhm B."/>
            <person name="Cannon C."/>
            <person name="Castanera R."/>
            <person name="Culley D."/>
            <person name="Daum C."/>
            <person name="Ezra D."/>
            <person name="Gonzalez J."/>
            <person name="Henrissat B."/>
            <person name="Kuo A."/>
            <person name="Liang C."/>
            <person name="Lipzen A."/>
            <person name="Lutzoni F."/>
            <person name="Magnuson J."/>
            <person name="Mondo S."/>
            <person name="Nolan M."/>
            <person name="Ohm R."/>
            <person name="Pangilinan J."/>
            <person name="Park H.-J."/>
            <person name="Ramirez L."/>
            <person name="Alfaro M."/>
            <person name="Sun H."/>
            <person name="Tritt A."/>
            <person name="Yoshinaga Y."/>
            <person name="Zwiers L.-H."/>
            <person name="Turgeon B."/>
            <person name="Goodwin S."/>
            <person name="Spatafora J."/>
            <person name="Crous P."/>
            <person name="Grigoriev I."/>
        </authorList>
    </citation>
    <scope>NUCLEOTIDE SEQUENCE</scope>
    <source>
        <strain evidence="1">CBS 122367</strain>
    </source>
</reference>
<dbReference type="Proteomes" id="UP000799291">
    <property type="component" value="Unassembled WGS sequence"/>
</dbReference>
<evidence type="ECO:0000313" key="2">
    <source>
        <dbReference type="Proteomes" id="UP000799291"/>
    </source>
</evidence>
<name>A0A6G1JIL8_9PLEO</name>
<keyword evidence="2" id="KW-1185">Reference proteome</keyword>
<proteinExistence type="predicted"/>
<protein>
    <submittedName>
        <fullName evidence="1">Uncharacterized protein</fullName>
    </submittedName>
</protein>